<feature type="compositionally biased region" description="Acidic residues" evidence="1">
    <location>
        <begin position="60"/>
        <end position="80"/>
    </location>
</feature>
<evidence type="ECO:0000313" key="3">
    <source>
        <dbReference type="Proteomes" id="UP001141806"/>
    </source>
</evidence>
<sequence length="111" mass="12222">MLIEQKTGMTGDNHCQPFWKTIENNLLIFFNHKKTELGCSTPLVLSDFPQSESSVAEHGSDDEGSSGDDGIDPEGTDDLSDEKIPGPLDCEDRANVLTEAQEKVLRMTKKP</sequence>
<name>A0A9Q0K6T5_9MAGN</name>
<dbReference type="Proteomes" id="UP001141806">
    <property type="component" value="Unassembled WGS sequence"/>
</dbReference>
<accession>A0A9Q0K6T5</accession>
<organism evidence="2 3">
    <name type="scientific">Protea cynaroides</name>
    <dbReference type="NCBI Taxonomy" id="273540"/>
    <lineage>
        <taxon>Eukaryota</taxon>
        <taxon>Viridiplantae</taxon>
        <taxon>Streptophyta</taxon>
        <taxon>Embryophyta</taxon>
        <taxon>Tracheophyta</taxon>
        <taxon>Spermatophyta</taxon>
        <taxon>Magnoliopsida</taxon>
        <taxon>Proteales</taxon>
        <taxon>Proteaceae</taxon>
        <taxon>Protea</taxon>
    </lineage>
</organism>
<dbReference type="EMBL" id="JAMYWD010000008">
    <property type="protein sequence ID" value="KAJ4963903.1"/>
    <property type="molecule type" value="Genomic_DNA"/>
</dbReference>
<protein>
    <submittedName>
        <fullName evidence="2">Uncharacterized protein</fullName>
    </submittedName>
</protein>
<proteinExistence type="predicted"/>
<reference evidence="2" key="1">
    <citation type="journal article" date="2023" name="Plant J.">
        <title>The genome of the king protea, Protea cynaroides.</title>
        <authorList>
            <person name="Chang J."/>
            <person name="Duong T.A."/>
            <person name="Schoeman C."/>
            <person name="Ma X."/>
            <person name="Roodt D."/>
            <person name="Barker N."/>
            <person name="Li Z."/>
            <person name="Van de Peer Y."/>
            <person name="Mizrachi E."/>
        </authorList>
    </citation>
    <scope>NUCLEOTIDE SEQUENCE</scope>
    <source>
        <tissue evidence="2">Young leaves</tissue>
    </source>
</reference>
<keyword evidence="3" id="KW-1185">Reference proteome</keyword>
<comment type="caution">
    <text evidence="2">The sequence shown here is derived from an EMBL/GenBank/DDBJ whole genome shotgun (WGS) entry which is preliminary data.</text>
</comment>
<gene>
    <name evidence="2" type="ORF">NE237_023842</name>
</gene>
<feature type="region of interest" description="Disordered" evidence="1">
    <location>
        <begin position="44"/>
        <end position="93"/>
    </location>
</feature>
<dbReference type="AlphaFoldDB" id="A0A9Q0K6T5"/>
<evidence type="ECO:0000313" key="2">
    <source>
        <dbReference type="EMBL" id="KAJ4963903.1"/>
    </source>
</evidence>
<evidence type="ECO:0000256" key="1">
    <source>
        <dbReference type="SAM" id="MobiDB-lite"/>
    </source>
</evidence>